<evidence type="ECO:0000313" key="4">
    <source>
        <dbReference type="Proteomes" id="UP000604825"/>
    </source>
</evidence>
<proteinExistence type="predicted"/>
<feature type="signal peptide" evidence="2">
    <location>
        <begin position="1"/>
        <end position="22"/>
    </location>
</feature>
<feature type="region of interest" description="Disordered" evidence="1">
    <location>
        <begin position="83"/>
        <end position="103"/>
    </location>
</feature>
<dbReference type="EMBL" id="CAJGYO010000005">
    <property type="protein sequence ID" value="CAD6228241.1"/>
    <property type="molecule type" value="Genomic_DNA"/>
</dbReference>
<keyword evidence="4" id="KW-1185">Reference proteome</keyword>
<evidence type="ECO:0000256" key="1">
    <source>
        <dbReference type="SAM" id="MobiDB-lite"/>
    </source>
</evidence>
<feature type="compositionally biased region" description="Acidic residues" evidence="1">
    <location>
        <begin position="49"/>
        <end position="65"/>
    </location>
</feature>
<dbReference type="Proteomes" id="UP000604825">
    <property type="component" value="Unassembled WGS sequence"/>
</dbReference>
<evidence type="ECO:0000256" key="2">
    <source>
        <dbReference type="SAM" id="SignalP"/>
    </source>
</evidence>
<evidence type="ECO:0000313" key="3">
    <source>
        <dbReference type="EMBL" id="CAD6228241.1"/>
    </source>
</evidence>
<keyword evidence="2" id="KW-0732">Signal</keyword>
<feature type="chain" id="PRO_5032380576" evidence="2">
    <location>
        <begin position="23"/>
        <end position="122"/>
    </location>
</feature>
<accession>A0A811NPX2</accession>
<sequence>MDSKVCCIFQLALLLGVVLALAGPIIAGGSVEVGLASKAARRRGQCGAADDDGASDDDGEVDDGIGELPVGGCTCTASREKAIGEGSPLTRSPRCHPATAKPESGYKALTHTYVTAASEDSE</sequence>
<protein>
    <submittedName>
        <fullName evidence="3">Uncharacterized protein</fullName>
    </submittedName>
</protein>
<dbReference type="AlphaFoldDB" id="A0A811NPX2"/>
<name>A0A811NPX2_9POAL</name>
<comment type="caution">
    <text evidence="3">The sequence shown here is derived from an EMBL/GenBank/DDBJ whole genome shotgun (WGS) entry which is preliminary data.</text>
</comment>
<feature type="region of interest" description="Disordered" evidence="1">
    <location>
        <begin position="46"/>
        <end position="65"/>
    </location>
</feature>
<reference evidence="3" key="1">
    <citation type="submission" date="2020-10" db="EMBL/GenBank/DDBJ databases">
        <authorList>
            <person name="Han B."/>
            <person name="Lu T."/>
            <person name="Zhao Q."/>
            <person name="Huang X."/>
            <person name="Zhao Y."/>
        </authorList>
    </citation>
    <scope>NUCLEOTIDE SEQUENCE</scope>
</reference>
<organism evidence="3 4">
    <name type="scientific">Miscanthus lutarioriparius</name>
    <dbReference type="NCBI Taxonomy" id="422564"/>
    <lineage>
        <taxon>Eukaryota</taxon>
        <taxon>Viridiplantae</taxon>
        <taxon>Streptophyta</taxon>
        <taxon>Embryophyta</taxon>
        <taxon>Tracheophyta</taxon>
        <taxon>Spermatophyta</taxon>
        <taxon>Magnoliopsida</taxon>
        <taxon>Liliopsida</taxon>
        <taxon>Poales</taxon>
        <taxon>Poaceae</taxon>
        <taxon>PACMAD clade</taxon>
        <taxon>Panicoideae</taxon>
        <taxon>Andropogonodae</taxon>
        <taxon>Andropogoneae</taxon>
        <taxon>Saccharinae</taxon>
        <taxon>Miscanthus</taxon>
    </lineage>
</organism>
<gene>
    <name evidence="3" type="ORF">NCGR_LOCUS19048</name>
</gene>